<dbReference type="InterPro" id="IPR007936">
    <property type="entry name" value="VapE-like_dom"/>
</dbReference>
<evidence type="ECO:0000259" key="1">
    <source>
        <dbReference type="Pfam" id="PF05272"/>
    </source>
</evidence>
<name>A0ABU0WQK8_9PROT</name>
<comment type="caution">
    <text evidence="2">The sequence shown here is derived from an EMBL/GenBank/DDBJ whole genome shotgun (WGS) entry which is preliminary data.</text>
</comment>
<proteinExistence type="predicted"/>
<dbReference type="EMBL" id="JAUJFI010000267">
    <property type="protein sequence ID" value="MDQ2106530.1"/>
    <property type="molecule type" value="Genomic_DNA"/>
</dbReference>
<gene>
    <name evidence="2" type="ORF">QSG27_27835</name>
</gene>
<evidence type="ECO:0000313" key="3">
    <source>
        <dbReference type="Proteomes" id="UP001227317"/>
    </source>
</evidence>
<dbReference type="Pfam" id="PF05272">
    <property type="entry name" value="VapE-like_dom"/>
    <property type="match status" value="1"/>
</dbReference>
<reference evidence="2 3" key="1">
    <citation type="submission" date="2023-06" db="EMBL/GenBank/DDBJ databases">
        <title>Azospirillum isscasensis sp.nov, a bacterium isolated from rhizosphere soil of rice.</title>
        <authorList>
            <person name="Wang H."/>
        </authorList>
    </citation>
    <scope>NUCLEOTIDE SEQUENCE [LARGE SCALE GENOMIC DNA]</scope>
    <source>
        <strain evidence="2 3">C340-1</strain>
    </source>
</reference>
<protein>
    <submittedName>
        <fullName evidence="2">VapE family protein</fullName>
    </submittedName>
</protein>
<evidence type="ECO:0000313" key="2">
    <source>
        <dbReference type="EMBL" id="MDQ2106530.1"/>
    </source>
</evidence>
<dbReference type="Proteomes" id="UP001227317">
    <property type="component" value="Unassembled WGS sequence"/>
</dbReference>
<feature type="domain" description="Virulence-associated protein E-like" evidence="1">
    <location>
        <begin position="203"/>
        <end position="355"/>
    </location>
</feature>
<dbReference type="RefSeq" id="WP_306711966.1">
    <property type="nucleotide sequence ID" value="NZ_JAUJFI010000267.1"/>
</dbReference>
<keyword evidence="3" id="KW-1185">Reference proteome</keyword>
<accession>A0ABU0WQK8</accession>
<sequence>MANENLTAFMEKVLSQNDYQPTRDDVREFRRLAVEAGKLDHETYEDIREFWVVRMGKNAADAAREVRDLRIVHDLGGQPHTGREFIDLFMTSRGYRQRLDGMYDCPPTPDGRTILSESYVWDAIVEWVGDHGGTFRTDHLRATLNRFNTDTHRLMLKETAEALAFDGDPRADRWNDLVTALLHPDKRADAGFVAACTIVLRSFIWRVKRQMAGHQETVHIMPYLFSPKQGTGKSLFSGWFLGPIGDGVFQAGFDLFSDRSMTGLLRTAPVIWFDEMANASKADANTVKRLMTAKHAVFRELYQKAGKDLVFSTFFGCGNFPLCDVIRDPSGTRRFFELETQDRIPVDQFQKDLDARDLWRSVDETAVCPYLDGGNLTLVETYQMVQAQVHPVLQWFQTDYPTTGSWTKATNLWESFAEWERRYFSGLPTTQKTFGNILRAELPKYGWTVESKVSNGIQYCLTPPMPEAEPDGGGQPANPRGQVLALVRKSA</sequence>
<organism evidence="2 3">
    <name type="scientific">Azospirillum isscasi</name>
    <dbReference type="NCBI Taxonomy" id="3053926"/>
    <lineage>
        <taxon>Bacteria</taxon>
        <taxon>Pseudomonadati</taxon>
        <taxon>Pseudomonadota</taxon>
        <taxon>Alphaproteobacteria</taxon>
        <taxon>Rhodospirillales</taxon>
        <taxon>Azospirillaceae</taxon>
        <taxon>Azospirillum</taxon>
    </lineage>
</organism>